<gene>
    <name evidence="2" type="ORF">SELMODRAFT_411055</name>
</gene>
<protein>
    <submittedName>
        <fullName evidence="2">Uncharacterized protein</fullName>
    </submittedName>
</protein>
<dbReference type="Gramene" id="EFJ28589">
    <property type="protein sequence ID" value="EFJ28589"/>
    <property type="gene ID" value="SELMODRAFT_411055"/>
</dbReference>
<keyword evidence="3" id="KW-1185">Reference proteome</keyword>
<proteinExistence type="predicted"/>
<sequence length="111" mass="12746">MVFSEHDQDGFFRAERTSILRCGSERLGTRRLDCSRSSREAKSRPESRKASHLIFRRPILSIQNKGKEAMDPKSRRSSQQELSKVFVSVVDRAPGDAVLELRPIQKRCEIT</sequence>
<dbReference type="InParanoid" id="D8RGG0"/>
<evidence type="ECO:0000313" key="3">
    <source>
        <dbReference type="Proteomes" id="UP000001514"/>
    </source>
</evidence>
<feature type="compositionally biased region" description="Basic and acidic residues" evidence="1">
    <location>
        <begin position="33"/>
        <end position="49"/>
    </location>
</feature>
<accession>D8RGG0</accession>
<dbReference type="Proteomes" id="UP000001514">
    <property type="component" value="Unassembled WGS sequence"/>
</dbReference>
<evidence type="ECO:0000313" key="2">
    <source>
        <dbReference type="EMBL" id="EFJ28589.1"/>
    </source>
</evidence>
<dbReference type="KEGG" id="smo:SELMODRAFT_411055"/>
<evidence type="ECO:0000256" key="1">
    <source>
        <dbReference type="SAM" id="MobiDB-lite"/>
    </source>
</evidence>
<name>D8RGG0_SELML</name>
<feature type="region of interest" description="Disordered" evidence="1">
    <location>
        <begin position="33"/>
        <end position="52"/>
    </location>
</feature>
<dbReference type="HOGENOM" id="CLU_151564_0_0_1"/>
<dbReference type="AlphaFoldDB" id="D8RGG0"/>
<dbReference type="EMBL" id="GL377579">
    <property type="protein sequence ID" value="EFJ28589.1"/>
    <property type="molecule type" value="Genomic_DNA"/>
</dbReference>
<organism evidence="3">
    <name type="scientific">Selaginella moellendorffii</name>
    <name type="common">Spikemoss</name>
    <dbReference type="NCBI Taxonomy" id="88036"/>
    <lineage>
        <taxon>Eukaryota</taxon>
        <taxon>Viridiplantae</taxon>
        <taxon>Streptophyta</taxon>
        <taxon>Embryophyta</taxon>
        <taxon>Tracheophyta</taxon>
        <taxon>Lycopodiopsida</taxon>
        <taxon>Selaginellales</taxon>
        <taxon>Selaginellaceae</taxon>
        <taxon>Selaginella</taxon>
    </lineage>
</organism>
<reference evidence="2 3" key="1">
    <citation type="journal article" date="2011" name="Science">
        <title>The Selaginella genome identifies genetic changes associated with the evolution of vascular plants.</title>
        <authorList>
            <person name="Banks J.A."/>
            <person name="Nishiyama T."/>
            <person name="Hasebe M."/>
            <person name="Bowman J.L."/>
            <person name="Gribskov M."/>
            <person name="dePamphilis C."/>
            <person name="Albert V.A."/>
            <person name="Aono N."/>
            <person name="Aoyama T."/>
            <person name="Ambrose B.A."/>
            <person name="Ashton N.W."/>
            <person name="Axtell M.J."/>
            <person name="Barker E."/>
            <person name="Barker M.S."/>
            <person name="Bennetzen J.L."/>
            <person name="Bonawitz N.D."/>
            <person name="Chapple C."/>
            <person name="Cheng C."/>
            <person name="Correa L.G."/>
            <person name="Dacre M."/>
            <person name="DeBarry J."/>
            <person name="Dreyer I."/>
            <person name="Elias M."/>
            <person name="Engstrom E.M."/>
            <person name="Estelle M."/>
            <person name="Feng L."/>
            <person name="Finet C."/>
            <person name="Floyd S.K."/>
            <person name="Frommer W.B."/>
            <person name="Fujita T."/>
            <person name="Gramzow L."/>
            <person name="Gutensohn M."/>
            <person name="Harholt J."/>
            <person name="Hattori M."/>
            <person name="Heyl A."/>
            <person name="Hirai T."/>
            <person name="Hiwatashi Y."/>
            <person name="Ishikawa M."/>
            <person name="Iwata M."/>
            <person name="Karol K.G."/>
            <person name="Koehler B."/>
            <person name="Kolukisaoglu U."/>
            <person name="Kubo M."/>
            <person name="Kurata T."/>
            <person name="Lalonde S."/>
            <person name="Li K."/>
            <person name="Li Y."/>
            <person name="Litt A."/>
            <person name="Lyons E."/>
            <person name="Manning G."/>
            <person name="Maruyama T."/>
            <person name="Michael T.P."/>
            <person name="Mikami K."/>
            <person name="Miyazaki S."/>
            <person name="Morinaga S."/>
            <person name="Murata T."/>
            <person name="Mueller-Roeber B."/>
            <person name="Nelson D.R."/>
            <person name="Obara M."/>
            <person name="Oguri Y."/>
            <person name="Olmstead R.G."/>
            <person name="Onodera N."/>
            <person name="Petersen B.L."/>
            <person name="Pils B."/>
            <person name="Prigge M."/>
            <person name="Rensing S.A."/>
            <person name="Riano-Pachon D.M."/>
            <person name="Roberts A.W."/>
            <person name="Sato Y."/>
            <person name="Scheller H.V."/>
            <person name="Schulz B."/>
            <person name="Schulz C."/>
            <person name="Shakirov E.V."/>
            <person name="Shibagaki N."/>
            <person name="Shinohara N."/>
            <person name="Shippen D.E."/>
            <person name="Soerensen I."/>
            <person name="Sotooka R."/>
            <person name="Sugimoto N."/>
            <person name="Sugita M."/>
            <person name="Sumikawa N."/>
            <person name="Tanurdzic M."/>
            <person name="Theissen G."/>
            <person name="Ulvskov P."/>
            <person name="Wakazuki S."/>
            <person name="Weng J.K."/>
            <person name="Willats W.W."/>
            <person name="Wipf D."/>
            <person name="Wolf P.G."/>
            <person name="Yang L."/>
            <person name="Zimmer A.D."/>
            <person name="Zhu Q."/>
            <person name="Mitros T."/>
            <person name="Hellsten U."/>
            <person name="Loque D."/>
            <person name="Otillar R."/>
            <person name="Salamov A."/>
            <person name="Schmutz J."/>
            <person name="Shapiro H."/>
            <person name="Lindquist E."/>
            <person name="Lucas S."/>
            <person name="Rokhsar D."/>
            <person name="Grigoriev I.V."/>
        </authorList>
    </citation>
    <scope>NUCLEOTIDE SEQUENCE [LARGE SCALE GENOMIC DNA]</scope>
</reference>